<dbReference type="EnsemblPlants" id="LPERR10G06150.1">
    <property type="protein sequence ID" value="LPERR10G06150.1"/>
    <property type="gene ID" value="LPERR10G06150"/>
</dbReference>
<dbReference type="HOGENOM" id="CLU_1858128_0_0_1"/>
<keyword evidence="3" id="KW-1185">Reference proteome</keyword>
<reference evidence="3" key="2">
    <citation type="submission" date="2013-12" db="EMBL/GenBank/DDBJ databases">
        <authorList>
            <person name="Yu Y."/>
            <person name="Lee S."/>
            <person name="de Baynast K."/>
            <person name="Wissotski M."/>
            <person name="Liu L."/>
            <person name="Talag J."/>
            <person name="Goicoechea J."/>
            <person name="Angelova A."/>
            <person name="Jetty R."/>
            <person name="Kudrna D."/>
            <person name="Golser W."/>
            <person name="Rivera L."/>
            <person name="Zhang J."/>
            <person name="Wing R."/>
        </authorList>
    </citation>
    <scope>NUCLEOTIDE SEQUENCE</scope>
</reference>
<feature type="region of interest" description="Disordered" evidence="1">
    <location>
        <begin position="1"/>
        <end position="24"/>
    </location>
</feature>
<evidence type="ECO:0000313" key="2">
    <source>
        <dbReference type="EnsemblPlants" id="LPERR10G06150.1"/>
    </source>
</evidence>
<evidence type="ECO:0000256" key="1">
    <source>
        <dbReference type="SAM" id="MobiDB-lite"/>
    </source>
</evidence>
<organism evidence="2 3">
    <name type="scientific">Leersia perrieri</name>
    <dbReference type="NCBI Taxonomy" id="77586"/>
    <lineage>
        <taxon>Eukaryota</taxon>
        <taxon>Viridiplantae</taxon>
        <taxon>Streptophyta</taxon>
        <taxon>Embryophyta</taxon>
        <taxon>Tracheophyta</taxon>
        <taxon>Spermatophyta</taxon>
        <taxon>Magnoliopsida</taxon>
        <taxon>Liliopsida</taxon>
        <taxon>Poales</taxon>
        <taxon>Poaceae</taxon>
        <taxon>BOP clade</taxon>
        <taxon>Oryzoideae</taxon>
        <taxon>Oryzeae</taxon>
        <taxon>Oryzinae</taxon>
        <taxon>Leersia</taxon>
    </lineage>
</organism>
<dbReference type="Proteomes" id="UP000032180">
    <property type="component" value="Chromosome 10"/>
</dbReference>
<sequence>MVGEKVPSTDSTPLLRPSPAASTRAALAGGGRARGLRRVSESEFLHLLLAPHPRSLAGLTIRIWLLLKRESEQEVGIRPPSPVVGIDLGALEKSTLSVDGEATFAVDIRAPAGFTSNSRFSRWKKSLPREELGTCEEF</sequence>
<proteinExistence type="predicted"/>
<dbReference type="Gramene" id="LPERR10G06150.1">
    <property type="protein sequence ID" value="LPERR10G06150.1"/>
    <property type="gene ID" value="LPERR10G06150"/>
</dbReference>
<dbReference type="AlphaFoldDB" id="A0A0D9XJB4"/>
<evidence type="ECO:0000313" key="3">
    <source>
        <dbReference type="Proteomes" id="UP000032180"/>
    </source>
</evidence>
<accession>A0A0D9XJB4</accession>
<protein>
    <submittedName>
        <fullName evidence="2">Uncharacterized protein</fullName>
    </submittedName>
</protein>
<reference evidence="2" key="3">
    <citation type="submission" date="2015-04" db="UniProtKB">
        <authorList>
            <consortium name="EnsemblPlants"/>
        </authorList>
    </citation>
    <scope>IDENTIFICATION</scope>
</reference>
<name>A0A0D9XJB4_9ORYZ</name>
<reference evidence="2 3" key="1">
    <citation type="submission" date="2012-08" db="EMBL/GenBank/DDBJ databases">
        <title>Oryza genome evolution.</title>
        <authorList>
            <person name="Wing R.A."/>
        </authorList>
    </citation>
    <scope>NUCLEOTIDE SEQUENCE</scope>
</reference>